<evidence type="ECO:0000259" key="3">
    <source>
        <dbReference type="SMART" id="SM00829"/>
    </source>
</evidence>
<dbReference type="Gene3D" id="3.90.180.10">
    <property type="entry name" value="Medium-chain alcohol dehydrogenases, catalytic domain"/>
    <property type="match status" value="1"/>
</dbReference>
<dbReference type="InterPro" id="IPR013154">
    <property type="entry name" value="ADH-like_N"/>
</dbReference>
<dbReference type="EMBL" id="JAFKCZ010000012">
    <property type="protein sequence ID" value="MBN7798082.1"/>
    <property type="molecule type" value="Genomic_DNA"/>
</dbReference>
<keyword evidence="5" id="KW-1185">Reference proteome</keyword>
<proteinExistence type="predicted"/>
<dbReference type="AlphaFoldDB" id="A0A939DID3"/>
<evidence type="ECO:0000256" key="2">
    <source>
        <dbReference type="ARBA" id="ARBA00023002"/>
    </source>
</evidence>
<dbReference type="InterPro" id="IPR014189">
    <property type="entry name" value="Quinone_OxRdtase_PIG3"/>
</dbReference>
<dbReference type="PANTHER" id="PTHR48106:SF8">
    <property type="entry name" value="OS02G0805600 PROTEIN"/>
    <property type="match status" value="1"/>
</dbReference>
<dbReference type="InterPro" id="IPR013149">
    <property type="entry name" value="ADH-like_C"/>
</dbReference>
<dbReference type="SUPFAM" id="SSF50129">
    <property type="entry name" value="GroES-like"/>
    <property type="match status" value="1"/>
</dbReference>
<protein>
    <submittedName>
        <fullName evidence="4">NAD(P)H-quinone oxidoreductase</fullName>
    </submittedName>
</protein>
<dbReference type="InterPro" id="IPR036291">
    <property type="entry name" value="NAD(P)-bd_dom_sf"/>
</dbReference>
<comment type="caution">
    <text evidence="4">The sequence shown here is derived from an EMBL/GenBank/DDBJ whole genome shotgun (WGS) entry which is preliminary data.</text>
</comment>
<reference evidence="4" key="1">
    <citation type="submission" date="2021-02" db="EMBL/GenBank/DDBJ databases">
        <title>PHA producing bacteria isolated from coastal sediment in Guangdong, Shenzhen.</title>
        <authorList>
            <person name="Zheng W."/>
            <person name="Yu S."/>
            <person name="Huang Y."/>
        </authorList>
    </citation>
    <scope>NUCLEOTIDE SEQUENCE</scope>
    <source>
        <strain evidence="4">TN14-10</strain>
    </source>
</reference>
<evidence type="ECO:0000313" key="4">
    <source>
        <dbReference type="EMBL" id="MBN7798082.1"/>
    </source>
</evidence>
<dbReference type="Proteomes" id="UP000664303">
    <property type="component" value="Unassembled WGS sequence"/>
</dbReference>
<name>A0A939DID3_9GAMM</name>
<dbReference type="PANTHER" id="PTHR48106">
    <property type="entry name" value="QUINONE OXIDOREDUCTASE PIG3-RELATED"/>
    <property type="match status" value="1"/>
</dbReference>
<dbReference type="InterPro" id="IPR020843">
    <property type="entry name" value="ER"/>
</dbReference>
<dbReference type="CDD" id="cd05276">
    <property type="entry name" value="p53_inducible_oxidoreductase"/>
    <property type="match status" value="1"/>
</dbReference>
<dbReference type="Gene3D" id="3.40.50.720">
    <property type="entry name" value="NAD(P)-binding Rossmann-like Domain"/>
    <property type="match status" value="1"/>
</dbReference>
<dbReference type="SUPFAM" id="SSF51735">
    <property type="entry name" value="NAD(P)-binding Rossmann-fold domains"/>
    <property type="match status" value="1"/>
</dbReference>
<keyword evidence="2" id="KW-0560">Oxidoreductase</keyword>
<dbReference type="GO" id="GO:0016651">
    <property type="term" value="F:oxidoreductase activity, acting on NAD(P)H"/>
    <property type="evidence" value="ECO:0007669"/>
    <property type="project" value="TreeGrafter"/>
</dbReference>
<feature type="domain" description="Enoyl reductase (ER)" evidence="3">
    <location>
        <begin position="10"/>
        <end position="323"/>
    </location>
</feature>
<dbReference type="InterPro" id="IPR011032">
    <property type="entry name" value="GroES-like_sf"/>
</dbReference>
<dbReference type="NCBIfam" id="TIGR02824">
    <property type="entry name" value="quinone_pig3"/>
    <property type="match status" value="1"/>
</dbReference>
<keyword evidence="1" id="KW-0521">NADP</keyword>
<evidence type="ECO:0000256" key="1">
    <source>
        <dbReference type="ARBA" id="ARBA00022857"/>
    </source>
</evidence>
<dbReference type="SMART" id="SM00829">
    <property type="entry name" value="PKS_ER"/>
    <property type="match status" value="1"/>
</dbReference>
<evidence type="ECO:0000313" key="5">
    <source>
        <dbReference type="Proteomes" id="UP000664303"/>
    </source>
</evidence>
<organism evidence="4 5">
    <name type="scientific">Parahaliea mediterranea</name>
    <dbReference type="NCBI Taxonomy" id="651086"/>
    <lineage>
        <taxon>Bacteria</taxon>
        <taxon>Pseudomonadati</taxon>
        <taxon>Pseudomonadota</taxon>
        <taxon>Gammaproteobacteria</taxon>
        <taxon>Cellvibrionales</taxon>
        <taxon>Halieaceae</taxon>
        <taxon>Parahaliea</taxon>
    </lineage>
</organism>
<dbReference type="Pfam" id="PF08240">
    <property type="entry name" value="ADH_N"/>
    <property type="match status" value="1"/>
</dbReference>
<sequence>MRCVEIATAGGPEVLTPAQRPVPQPGPGQLLIEVAAAGVNRPDVAQRQGRYPPPAGASDLPGLEVAGCVAALGEGVTGWRVGDPVCALTNGGGYAAYAAAPAGQCLPIPDGLDAVAAAGLPETYFTVWSNVFERGALRRGESLLVHGGSSGIGVSAIQLARARGARVFATAGSEQKCRACEELGAELAVNYRQQDFVEVLREATGGAGVDVILDMVGGDYVDRNLKLAAPDGRIVNIAFLQGFETRVNFVPLLTKRLTLTGSTLRPRSPEYKAGIADALRRDVWPLFVEGALQPVVARTFPLEEAAGAHALMESSGHIGKIILTL</sequence>
<dbReference type="Pfam" id="PF00107">
    <property type="entry name" value="ADH_zinc_N"/>
    <property type="match status" value="1"/>
</dbReference>
<accession>A0A939DID3</accession>
<gene>
    <name evidence="4" type="ORF">JYP50_15845</name>
</gene>
<dbReference type="GO" id="GO:0070402">
    <property type="term" value="F:NADPH binding"/>
    <property type="evidence" value="ECO:0007669"/>
    <property type="project" value="TreeGrafter"/>
</dbReference>